<reference evidence="1 2" key="1">
    <citation type="submission" date="2018-09" db="EMBL/GenBank/DDBJ databases">
        <title>Rhizobium sp. MAE2-X.</title>
        <authorList>
            <person name="Lee Y."/>
            <person name="Jeon C.O."/>
        </authorList>
    </citation>
    <scope>NUCLEOTIDE SEQUENCE [LARGE SCALE GENOMIC DNA]</scope>
    <source>
        <strain evidence="1 2">MAE2-X</strain>
    </source>
</reference>
<name>A0ABX7EZI7_9HYPH</name>
<protein>
    <submittedName>
        <fullName evidence="1">Uncharacterized protein</fullName>
    </submittedName>
</protein>
<sequence>MPVTTKGVVCPAGQWTPIATSVVNFLASLRSPGVAYIKTGASTPGTAPNPSGTGNALDFITVKSGQPISLSVGEFSPINVYAYPSGEGALTFEVISE</sequence>
<organism evidence="1 2">
    <name type="scientific">Rhizobium rosettiformans</name>
    <dbReference type="NCBI Taxonomy" id="1368430"/>
    <lineage>
        <taxon>Bacteria</taxon>
        <taxon>Pseudomonadati</taxon>
        <taxon>Pseudomonadota</taxon>
        <taxon>Alphaproteobacteria</taxon>
        <taxon>Hyphomicrobiales</taxon>
        <taxon>Rhizobiaceae</taxon>
        <taxon>Rhizobium/Agrobacterium group</taxon>
        <taxon>Rhizobium</taxon>
    </lineage>
</organism>
<keyword evidence="2" id="KW-1185">Reference proteome</keyword>
<proteinExistence type="predicted"/>
<dbReference type="RefSeq" id="WP_203016720.1">
    <property type="nucleotide sequence ID" value="NZ_CP032405.1"/>
</dbReference>
<gene>
    <name evidence="1" type="ORF">D4A92_19625</name>
</gene>
<dbReference type="Proteomes" id="UP000596351">
    <property type="component" value="Chromosome"/>
</dbReference>
<accession>A0ABX7EZI7</accession>
<dbReference type="EMBL" id="CP032405">
    <property type="protein sequence ID" value="QRF53497.1"/>
    <property type="molecule type" value="Genomic_DNA"/>
</dbReference>
<evidence type="ECO:0000313" key="2">
    <source>
        <dbReference type="Proteomes" id="UP000596351"/>
    </source>
</evidence>
<evidence type="ECO:0000313" key="1">
    <source>
        <dbReference type="EMBL" id="QRF53497.1"/>
    </source>
</evidence>